<feature type="domain" description="Sialidase" evidence="2">
    <location>
        <begin position="149"/>
        <end position="426"/>
    </location>
</feature>
<reference evidence="3" key="1">
    <citation type="submission" date="2021-01" db="EMBL/GenBank/DDBJ databases">
        <authorList>
            <person name="Corre E."/>
            <person name="Pelletier E."/>
            <person name="Niang G."/>
            <person name="Scheremetjew M."/>
            <person name="Finn R."/>
            <person name="Kale V."/>
            <person name="Holt S."/>
            <person name="Cochrane G."/>
            <person name="Meng A."/>
            <person name="Brown T."/>
            <person name="Cohen L."/>
        </authorList>
    </citation>
    <scope>NUCLEOTIDE SEQUENCE</scope>
    <source>
        <strain evidence="3">CCMP3105</strain>
    </source>
</reference>
<evidence type="ECO:0000259" key="2">
    <source>
        <dbReference type="Pfam" id="PF13088"/>
    </source>
</evidence>
<dbReference type="Gene3D" id="2.120.10.10">
    <property type="match status" value="1"/>
</dbReference>
<dbReference type="GO" id="GO:0005737">
    <property type="term" value="C:cytoplasm"/>
    <property type="evidence" value="ECO:0007669"/>
    <property type="project" value="TreeGrafter"/>
</dbReference>
<dbReference type="Pfam" id="PF13088">
    <property type="entry name" value="BNR_2"/>
    <property type="match status" value="1"/>
</dbReference>
<dbReference type="GO" id="GO:0004308">
    <property type="term" value="F:exo-alpha-sialidase activity"/>
    <property type="evidence" value="ECO:0007669"/>
    <property type="project" value="InterPro"/>
</dbReference>
<feature type="signal peptide" evidence="1">
    <location>
        <begin position="1"/>
        <end position="30"/>
    </location>
</feature>
<dbReference type="CDD" id="cd15482">
    <property type="entry name" value="Sialidase_non-viral"/>
    <property type="match status" value="1"/>
</dbReference>
<sequence length="474" mass="50772">MLKLTGHVWRPSQAMRPAAGAAALISLALAAPAPTAGSPGGSARDCQAGMDAYCQVGCYGSLKHSCDKPMVARFSGPGSPAWNCYSQSALENNQTYDGKSPCRCSRGPELAQVLSQCFGGVATVFSPQMEGSACYRIPALVHLPSGGRGTLLAFAEQRVHNCSDDGVNSIVVRRSLDGGESWEPRIIAVADGGGQALSNSNPVAVTFPNGTRAVLLHYDTLANPTEAHRGRNMQRWSFDDGLTWTEPVDITKFMPKGFAGCMPGPASGVFNADAGRIYFSCYGFGPTGFLYWSSDWGESWQHSSVYSPLVEPSIALLTNGSVAMNCRTGGRFRTQMTWSENGTLLSQISRPAGLIDPNCQGSLVSLRQTADRGAFADHLFLSNDNTTSGRSHITVKRSVDAGASWDSGHLVWAGPSGYSSLAAWEHEDGSGRHWMGLFFELGTTAYVQSLGFHRWVVEDMYPPPSTARVSLDYV</sequence>
<organism evidence="3">
    <name type="scientific">Alexandrium monilatum</name>
    <dbReference type="NCBI Taxonomy" id="311494"/>
    <lineage>
        <taxon>Eukaryota</taxon>
        <taxon>Sar</taxon>
        <taxon>Alveolata</taxon>
        <taxon>Dinophyceae</taxon>
        <taxon>Gonyaulacales</taxon>
        <taxon>Pyrocystaceae</taxon>
        <taxon>Alexandrium</taxon>
    </lineage>
</organism>
<protein>
    <recommendedName>
        <fullName evidence="2">Sialidase domain-containing protein</fullName>
    </recommendedName>
</protein>
<name>A0A7S4SAW0_9DINO</name>
<dbReference type="EMBL" id="HBNR01067227">
    <property type="protein sequence ID" value="CAE4639905.1"/>
    <property type="molecule type" value="Transcribed_RNA"/>
</dbReference>
<dbReference type="InterPro" id="IPR036278">
    <property type="entry name" value="Sialidase_sf"/>
</dbReference>
<evidence type="ECO:0000256" key="1">
    <source>
        <dbReference type="SAM" id="SignalP"/>
    </source>
</evidence>
<dbReference type="GO" id="GO:0006689">
    <property type="term" value="P:ganglioside catabolic process"/>
    <property type="evidence" value="ECO:0007669"/>
    <property type="project" value="TreeGrafter"/>
</dbReference>
<accession>A0A7S4SAW0</accession>
<dbReference type="GO" id="GO:0009313">
    <property type="term" value="P:oligosaccharide catabolic process"/>
    <property type="evidence" value="ECO:0007669"/>
    <property type="project" value="TreeGrafter"/>
</dbReference>
<dbReference type="InterPro" id="IPR026856">
    <property type="entry name" value="Sialidase_fam"/>
</dbReference>
<dbReference type="GO" id="GO:0016020">
    <property type="term" value="C:membrane"/>
    <property type="evidence" value="ECO:0007669"/>
    <property type="project" value="TreeGrafter"/>
</dbReference>
<dbReference type="AlphaFoldDB" id="A0A7S4SAW0"/>
<dbReference type="InterPro" id="IPR011040">
    <property type="entry name" value="Sialidase"/>
</dbReference>
<dbReference type="PANTHER" id="PTHR10628">
    <property type="entry name" value="SIALIDASE"/>
    <property type="match status" value="1"/>
</dbReference>
<evidence type="ECO:0000313" key="3">
    <source>
        <dbReference type="EMBL" id="CAE4639905.1"/>
    </source>
</evidence>
<gene>
    <name evidence="3" type="ORF">AMON00008_LOCUS47522</name>
</gene>
<feature type="chain" id="PRO_5031287023" description="Sialidase domain-containing protein" evidence="1">
    <location>
        <begin position="31"/>
        <end position="474"/>
    </location>
</feature>
<proteinExistence type="predicted"/>
<keyword evidence="1" id="KW-0732">Signal</keyword>
<dbReference type="SUPFAM" id="SSF50939">
    <property type="entry name" value="Sialidases"/>
    <property type="match status" value="1"/>
</dbReference>
<dbReference type="PANTHER" id="PTHR10628:SF30">
    <property type="entry name" value="EXO-ALPHA-SIALIDASE"/>
    <property type="match status" value="1"/>
</dbReference>